<evidence type="ECO:0008006" key="5">
    <source>
        <dbReference type="Google" id="ProtNLM"/>
    </source>
</evidence>
<dbReference type="PROSITE" id="PS51421">
    <property type="entry name" value="RAS"/>
    <property type="match status" value="1"/>
</dbReference>
<keyword evidence="2" id="KW-0547">Nucleotide-binding</keyword>
<name>A0AA88L192_ARTSF</name>
<accession>A0AA88L192</accession>
<dbReference type="Proteomes" id="UP001187531">
    <property type="component" value="Unassembled WGS sequence"/>
</dbReference>
<dbReference type="SUPFAM" id="SSF52540">
    <property type="entry name" value="P-loop containing nucleoside triphosphate hydrolases"/>
    <property type="match status" value="1"/>
</dbReference>
<dbReference type="Gene3D" id="3.40.50.300">
    <property type="entry name" value="P-loop containing nucleotide triphosphate hydrolases"/>
    <property type="match status" value="1"/>
</dbReference>
<gene>
    <name evidence="3" type="ORF">QYM36_011393</name>
</gene>
<dbReference type="SMART" id="SM00173">
    <property type="entry name" value="RAS"/>
    <property type="match status" value="1"/>
</dbReference>
<dbReference type="AlphaFoldDB" id="A0AA88L192"/>
<dbReference type="SMART" id="SM00175">
    <property type="entry name" value="RAB"/>
    <property type="match status" value="1"/>
</dbReference>
<dbReference type="GO" id="GO:0005525">
    <property type="term" value="F:GTP binding"/>
    <property type="evidence" value="ECO:0007669"/>
    <property type="project" value="InterPro"/>
</dbReference>
<dbReference type="PROSITE" id="PS51419">
    <property type="entry name" value="RAB"/>
    <property type="match status" value="1"/>
</dbReference>
<sequence length="212" mass="24110">MCIMDSSKLRTIDLKVVFLGKEGTGKTCMAERYISNRFLKRQYEPTIGGTFSAKQVCYKDHPIKICLWDTSGSIRYESMNRIFYRSAKAAIVCYDLTDGESWDKAKEWILELRAHERDCLLYICGTKLDLVNENKYLRRVKQHKAQDFASGIGATYFETSSKTGENVDALFETIIADFGARPSNFELSDSIILHEKTSPYGSSCVGCPCWLN</sequence>
<organism evidence="3 4">
    <name type="scientific">Artemia franciscana</name>
    <name type="common">Brine shrimp</name>
    <name type="synonym">Artemia sanfranciscana</name>
    <dbReference type="NCBI Taxonomy" id="6661"/>
    <lineage>
        <taxon>Eukaryota</taxon>
        <taxon>Metazoa</taxon>
        <taxon>Ecdysozoa</taxon>
        <taxon>Arthropoda</taxon>
        <taxon>Crustacea</taxon>
        <taxon>Branchiopoda</taxon>
        <taxon>Anostraca</taxon>
        <taxon>Artemiidae</taxon>
        <taxon>Artemia</taxon>
    </lineage>
</organism>
<dbReference type="InterPro" id="IPR005225">
    <property type="entry name" value="Small_GTP-bd"/>
</dbReference>
<keyword evidence="4" id="KW-1185">Reference proteome</keyword>
<dbReference type="EMBL" id="JAVRJZ010000015">
    <property type="protein sequence ID" value="KAK2712692.1"/>
    <property type="molecule type" value="Genomic_DNA"/>
</dbReference>
<dbReference type="SMART" id="SM00174">
    <property type="entry name" value="RHO"/>
    <property type="match status" value="1"/>
</dbReference>
<evidence type="ECO:0000313" key="4">
    <source>
        <dbReference type="Proteomes" id="UP001187531"/>
    </source>
</evidence>
<evidence type="ECO:0000256" key="2">
    <source>
        <dbReference type="ARBA" id="ARBA00022741"/>
    </source>
</evidence>
<comment type="similarity">
    <text evidence="1">Belongs to the small GTPase superfamily. Rab family.</text>
</comment>
<dbReference type="Pfam" id="PF00071">
    <property type="entry name" value="Ras"/>
    <property type="match status" value="1"/>
</dbReference>
<evidence type="ECO:0000313" key="3">
    <source>
        <dbReference type="EMBL" id="KAK2712692.1"/>
    </source>
</evidence>
<dbReference type="PANTHER" id="PTHR47978">
    <property type="match status" value="1"/>
</dbReference>
<reference evidence="3" key="1">
    <citation type="submission" date="2023-07" db="EMBL/GenBank/DDBJ databases">
        <title>Chromosome-level genome assembly of Artemia franciscana.</title>
        <authorList>
            <person name="Jo E."/>
        </authorList>
    </citation>
    <scope>NUCLEOTIDE SEQUENCE</scope>
    <source>
        <tissue evidence="3">Whole body</tissue>
    </source>
</reference>
<proteinExistence type="inferred from homology"/>
<dbReference type="InterPro" id="IPR027417">
    <property type="entry name" value="P-loop_NTPase"/>
</dbReference>
<dbReference type="PROSITE" id="PS51420">
    <property type="entry name" value="RHO"/>
    <property type="match status" value="1"/>
</dbReference>
<dbReference type="InterPro" id="IPR001806">
    <property type="entry name" value="Small_GTPase"/>
</dbReference>
<evidence type="ECO:0000256" key="1">
    <source>
        <dbReference type="ARBA" id="ARBA00006270"/>
    </source>
</evidence>
<protein>
    <recommendedName>
        <fullName evidence="5">Ras-related protein Rab-24</fullName>
    </recommendedName>
</protein>
<comment type="caution">
    <text evidence="3">The sequence shown here is derived from an EMBL/GenBank/DDBJ whole genome shotgun (WGS) entry which is preliminary data.</text>
</comment>
<dbReference type="FunFam" id="3.40.50.300:FF:001204">
    <property type="entry name" value="Small GTP-binding protein, putative"/>
    <property type="match status" value="1"/>
</dbReference>
<dbReference type="NCBIfam" id="TIGR00231">
    <property type="entry name" value="small_GTP"/>
    <property type="match status" value="1"/>
</dbReference>
<dbReference type="PRINTS" id="PR00449">
    <property type="entry name" value="RASTRNSFRMNG"/>
</dbReference>
<dbReference type="GO" id="GO:0003924">
    <property type="term" value="F:GTPase activity"/>
    <property type="evidence" value="ECO:0007669"/>
    <property type="project" value="InterPro"/>
</dbReference>